<evidence type="ECO:0000259" key="4">
    <source>
        <dbReference type="PROSITE" id="PS50157"/>
    </source>
</evidence>
<feature type="region of interest" description="Disordered" evidence="2">
    <location>
        <begin position="155"/>
        <end position="196"/>
    </location>
</feature>
<feature type="chain" id="PRO_5044807095" description="C2H2-type domain-containing protein" evidence="3">
    <location>
        <begin position="17"/>
        <end position="279"/>
    </location>
</feature>
<accession>A0ABC8R3Y5</accession>
<proteinExistence type="predicted"/>
<dbReference type="PANTHER" id="PTHR35746">
    <property type="entry name" value="PENTATRICOPEPTIDE REPEAT (PPR) SUPERFAMILY PROTEIN"/>
    <property type="match status" value="1"/>
</dbReference>
<dbReference type="PANTHER" id="PTHR35746:SF1">
    <property type="entry name" value="PENTATRICOPEPTIDE REPEAT (PPR) SUPERFAMILY PROTEIN"/>
    <property type="match status" value="1"/>
</dbReference>
<gene>
    <name evidence="5" type="ORF">ILEXP_LOCUS7110</name>
</gene>
<keyword evidence="6" id="KW-1185">Reference proteome</keyword>
<dbReference type="Proteomes" id="UP001642360">
    <property type="component" value="Unassembled WGS sequence"/>
</dbReference>
<evidence type="ECO:0000256" key="3">
    <source>
        <dbReference type="SAM" id="SignalP"/>
    </source>
</evidence>
<keyword evidence="1" id="KW-0479">Metal-binding</keyword>
<comment type="caution">
    <text evidence="5">The sequence shown here is derived from an EMBL/GenBank/DDBJ whole genome shotgun (WGS) entry which is preliminary data.</text>
</comment>
<evidence type="ECO:0000256" key="1">
    <source>
        <dbReference type="PROSITE-ProRule" id="PRU00042"/>
    </source>
</evidence>
<dbReference type="InterPro" id="IPR013087">
    <property type="entry name" value="Znf_C2H2_type"/>
</dbReference>
<dbReference type="AlphaFoldDB" id="A0ABC8R3Y5"/>
<dbReference type="GO" id="GO:0008270">
    <property type="term" value="F:zinc ion binding"/>
    <property type="evidence" value="ECO:0007669"/>
    <property type="project" value="UniProtKB-KW"/>
</dbReference>
<protein>
    <recommendedName>
        <fullName evidence="4">C2H2-type domain-containing protein</fullName>
    </recommendedName>
</protein>
<dbReference type="EMBL" id="CAUOFW020000981">
    <property type="protein sequence ID" value="CAK9139711.1"/>
    <property type="molecule type" value="Genomic_DNA"/>
</dbReference>
<evidence type="ECO:0000313" key="6">
    <source>
        <dbReference type="Proteomes" id="UP001642360"/>
    </source>
</evidence>
<keyword evidence="1" id="KW-0863">Zinc-finger</keyword>
<feature type="domain" description="C2H2-type" evidence="4">
    <location>
        <begin position="112"/>
        <end position="134"/>
    </location>
</feature>
<name>A0ABC8R3Y5_9AQUA</name>
<evidence type="ECO:0000256" key="2">
    <source>
        <dbReference type="SAM" id="MobiDB-lite"/>
    </source>
</evidence>
<feature type="compositionally biased region" description="Basic and acidic residues" evidence="2">
    <location>
        <begin position="155"/>
        <end position="179"/>
    </location>
</feature>
<sequence length="279" mass="30228">MGLIHVVVLVVVEAEAKVEVVLMSYGRSFSILVVFGGVGGRCTIATGVHSCGGSGWVWRCWVDLGVGVGRGTRGDGQQEQKLIQSSAVAACIGFQSTHALKVRTGHENHGVYICHKCGWPFPNLHPSSRHRRAHKKICGTIEGYKLNDLEDHTHTAVSDDEHVSDEDGRTPSPKIEKKSAKGFGSGGVGEKSNRSEDEVFSDAVAEFTDSGFSPGIEGRVESTRELNKNVEKVVEVDKENSQSLQVEATAVEKSDKIWKDHGLGYLGLAFPNGKLEKFE</sequence>
<dbReference type="PROSITE" id="PS50157">
    <property type="entry name" value="ZINC_FINGER_C2H2_2"/>
    <property type="match status" value="1"/>
</dbReference>
<feature type="signal peptide" evidence="3">
    <location>
        <begin position="1"/>
        <end position="16"/>
    </location>
</feature>
<keyword evidence="3" id="KW-0732">Signal</keyword>
<organism evidence="5 6">
    <name type="scientific">Ilex paraguariensis</name>
    <name type="common">yerba mate</name>
    <dbReference type="NCBI Taxonomy" id="185542"/>
    <lineage>
        <taxon>Eukaryota</taxon>
        <taxon>Viridiplantae</taxon>
        <taxon>Streptophyta</taxon>
        <taxon>Embryophyta</taxon>
        <taxon>Tracheophyta</taxon>
        <taxon>Spermatophyta</taxon>
        <taxon>Magnoliopsida</taxon>
        <taxon>eudicotyledons</taxon>
        <taxon>Gunneridae</taxon>
        <taxon>Pentapetalae</taxon>
        <taxon>asterids</taxon>
        <taxon>campanulids</taxon>
        <taxon>Aquifoliales</taxon>
        <taxon>Aquifoliaceae</taxon>
        <taxon>Ilex</taxon>
    </lineage>
</organism>
<evidence type="ECO:0000313" key="5">
    <source>
        <dbReference type="EMBL" id="CAK9139711.1"/>
    </source>
</evidence>
<keyword evidence="1" id="KW-0862">Zinc</keyword>
<dbReference type="PROSITE" id="PS00028">
    <property type="entry name" value="ZINC_FINGER_C2H2_1"/>
    <property type="match status" value="1"/>
</dbReference>
<reference evidence="5 6" key="1">
    <citation type="submission" date="2024-02" db="EMBL/GenBank/DDBJ databases">
        <authorList>
            <person name="Vignale AGUSTIN F."/>
            <person name="Sosa J E."/>
            <person name="Modenutti C."/>
        </authorList>
    </citation>
    <scope>NUCLEOTIDE SEQUENCE [LARGE SCALE GENOMIC DNA]</scope>
</reference>